<name>A0A5C3NCD6_9AGAM</name>
<evidence type="ECO:0000256" key="2">
    <source>
        <dbReference type="ARBA" id="ARBA00022692"/>
    </source>
</evidence>
<feature type="transmembrane region" description="Helical" evidence="5">
    <location>
        <begin position="194"/>
        <end position="219"/>
    </location>
</feature>
<keyword evidence="3 5" id="KW-1133">Transmembrane helix</keyword>
<keyword evidence="2 5" id="KW-0812">Transmembrane</keyword>
<sequence>MIGFLTPALLFSAFLLLLLVSLSTPIIKTIYIFRLYANVAVTAFNVSADGHSNARFGVWGYCVDAITVSILGQTETTPAGCTPRHLGYNLNGIIGNILQSRGFNPKVISTALTAVLVLHPIACGLTFLALLTSLALLRPGTARGASILTLIFGILATLVTTAAFLIDVIMVAVVRTKVHNETDGDIWLTFGNAIWMTLGATIALWLSLAGACAGVCGFGGGRYGRRARKAGTY</sequence>
<feature type="transmembrane region" description="Helical" evidence="5">
    <location>
        <begin position="111"/>
        <end position="137"/>
    </location>
</feature>
<evidence type="ECO:0000313" key="7">
    <source>
        <dbReference type="Proteomes" id="UP000305948"/>
    </source>
</evidence>
<keyword evidence="7" id="KW-1185">Reference proteome</keyword>
<dbReference type="OrthoDB" id="2354757at2759"/>
<gene>
    <name evidence="6" type="ORF">OE88DRAFT_1653593</name>
</gene>
<evidence type="ECO:0000256" key="4">
    <source>
        <dbReference type="ARBA" id="ARBA00023136"/>
    </source>
</evidence>
<evidence type="ECO:0000313" key="6">
    <source>
        <dbReference type="EMBL" id="TFK54993.1"/>
    </source>
</evidence>
<proteinExistence type="predicted"/>
<dbReference type="Pfam" id="PF06687">
    <property type="entry name" value="SUR7"/>
    <property type="match status" value="1"/>
</dbReference>
<keyword evidence="4 5" id="KW-0472">Membrane</keyword>
<dbReference type="STRING" id="5364.A0A5C3NCD6"/>
<dbReference type="InterPro" id="IPR009571">
    <property type="entry name" value="SUR7/Rim9-like_fungi"/>
</dbReference>
<comment type="subcellular location">
    <subcellularLocation>
        <location evidence="1">Membrane</location>
        <topology evidence="1">Multi-pass membrane protein</topology>
    </subcellularLocation>
</comment>
<organism evidence="6 7">
    <name type="scientific">Heliocybe sulcata</name>
    <dbReference type="NCBI Taxonomy" id="5364"/>
    <lineage>
        <taxon>Eukaryota</taxon>
        <taxon>Fungi</taxon>
        <taxon>Dikarya</taxon>
        <taxon>Basidiomycota</taxon>
        <taxon>Agaricomycotina</taxon>
        <taxon>Agaricomycetes</taxon>
        <taxon>Gloeophyllales</taxon>
        <taxon>Gloeophyllaceae</taxon>
        <taxon>Heliocybe</taxon>
    </lineage>
</organism>
<evidence type="ECO:0000256" key="3">
    <source>
        <dbReference type="ARBA" id="ARBA00022989"/>
    </source>
</evidence>
<dbReference type="EMBL" id="ML213505">
    <property type="protein sequence ID" value="TFK54993.1"/>
    <property type="molecule type" value="Genomic_DNA"/>
</dbReference>
<evidence type="ECO:0000256" key="1">
    <source>
        <dbReference type="ARBA" id="ARBA00004141"/>
    </source>
</evidence>
<dbReference type="PANTHER" id="PTHR28013:SF3">
    <property type="entry name" value="PROTEIN DCV1-RELATED"/>
    <property type="match status" value="1"/>
</dbReference>
<evidence type="ECO:0000256" key="5">
    <source>
        <dbReference type="SAM" id="Phobius"/>
    </source>
</evidence>
<protein>
    <submittedName>
        <fullName evidence="6">Pali-domain-containing protein</fullName>
    </submittedName>
</protein>
<accession>A0A5C3NCD6</accession>
<feature type="transmembrane region" description="Helical" evidence="5">
    <location>
        <begin position="149"/>
        <end position="174"/>
    </location>
</feature>
<dbReference type="GO" id="GO:0035838">
    <property type="term" value="C:growing cell tip"/>
    <property type="evidence" value="ECO:0007669"/>
    <property type="project" value="TreeGrafter"/>
</dbReference>
<dbReference type="InterPro" id="IPR051380">
    <property type="entry name" value="pH-response_reg_palI/RIM9"/>
</dbReference>
<dbReference type="AlphaFoldDB" id="A0A5C3NCD6"/>
<dbReference type="GO" id="GO:0032153">
    <property type="term" value="C:cell division site"/>
    <property type="evidence" value="ECO:0007669"/>
    <property type="project" value="TreeGrafter"/>
</dbReference>
<reference evidence="6 7" key="1">
    <citation type="journal article" date="2019" name="Nat. Ecol. Evol.">
        <title>Megaphylogeny resolves global patterns of mushroom evolution.</title>
        <authorList>
            <person name="Varga T."/>
            <person name="Krizsan K."/>
            <person name="Foldi C."/>
            <person name="Dima B."/>
            <person name="Sanchez-Garcia M."/>
            <person name="Sanchez-Ramirez S."/>
            <person name="Szollosi G.J."/>
            <person name="Szarkandi J.G."/>
            <person name="Papp V."/>
            <person name="Albert L."/>
            <person name="Andreopoulos W."/>
            <person name="Angelini C."/>
            <person name="Antonin V."/>
            <person name="Barry K.W."/>
            <person name="Bougher N.L."/>
            <person name="Buchanan P."/>
            <person name="Buyck B."/>
            <person name="Bense V."/>
            <person name="Catcheside P."/>
            <person name="Chovatia M."/>
            <person name="Cooper J."/>
            <person name="Damon W."/>
            <person name="Desjardin D."/>
            <person name="Finy P."/>
            <person name="Geml J."/>
            <person name="Haridas S."/>
            <person name="Hughes K."/>
            <person name="Justo A."/>
            <person name="Karasinski D."/>
            <person name="Kautmanova I."/>
            <person name="Kiss B."/>
            <person name="Kocsube S."/>
            <person name="Kotiranta H."/>
            <person name="LaButti K.M."/>
            <person name="Lechner B.E."/>
            <person name="Liimatainen K."/>
            <person name="Lipzen A."/>
            <person name="Lukacs Z."/>
            <person name="Mihaltcheva S."/>
            <person name="Morgado L.N."/>
            <person name="Niskanen T."/>
            <person name="Noordeloos M.E."/>
            <person name="Ohm R.A."/>
            <person name="Ortiz-Santana B."/>
            <person name="Ovrebo C."/>
            <person name="Racz N."/>
            <person name="Riley R."/>
            <person name="Savchenko A."/>
            <person name="Shiryaev A."/>
            <person name="Soop K."/>
            <person name="Spirin V."/>
            <person name="Szebenyi C."/>
            <person name="Tomsovsky M."/>
            <person name="Tulloss R.E."/>
            <person name="Uehling J."/>
            <person name="Grigoriev I.V."/>
            <person name="Vagvolgyi C."/>
            <person name="Papp T."/>
            <person name="Martin F.M."/>
            <person name="Miettinen O."/>
            <person name="Hibbett D.S."/>
            <person name="Nagy L.G."/>
        </authorList>
    </citation>
    <scope>NUCLEOTIDE SEQUENCE [LARGE SCALE GENOMIC DNA]</scope>
    <source>
        <strain evidence="6 7">OMC1185</strain>
    </source>
</reference>
<dbReference type="Proteomes" id="UP000305948">
    <property type="component" value="Unassembled WGS sequence"/>
</dbReference>
<dbReference type="PANTHER" id="PTHR28013">
    <property type="entry name" value="PROTEIN DCV1-RELATED"/>
    <property type="match status" value="1"/>
</dbReference>
<dbReference type="GO" id="GO:0005886">
    <property type="term" value="C:plasma membrane"/>
    <property type="evidence" value="ECO:0007669"/>
    <property type="project" value="InterPro"/>
</dbReference>